<dbReference type="Gene3D" id="3.40.50.300">
    <property type="entry name" value="P-loop containing nucleotide triphosphate hydrolases"/>
    <property type="match status" value="2"/>
</dbReference>
<feature type="domain" description="Helicase C-terminal" evidence="1">
    <location>
        <begin position="1"/>
        <end position="142"/>
    </location>
</feature>
<proteinExistence type="predicted"/>
<dbReference type="Pfam" id="PF00271">
    <property type="entry name" value="Helicase_C"/>
    <property type="match status" value="1"/>
</dbReference>
<organism evidence="2 4">
    <name type="scientific">Didymodactylos carnosus</name>
    <dbReference type="NCBI Taxonomy" id="1234261"/>
    <lineage>
        <taxon>Eukaryota</taxon>
        <taxon>Metazoa</taxon>
        <taxon>Spiralia</taxon>
        <taxon>Gnathifera</taxon>
        <taxon>Rotifera</taxon>
        <taxon>Eurotatoria</taxon>
        <taxon>Bdelloidea</taxon>
        <taxon>Philodinida</taxon>
        <taxon>Philodinidae</taxon>
        <taxon>Didymodactylos</taxon>
    </lineage>
</organism>
<dbReference type="PANTHER" id="PTHR14074">
    <property type="entry name" value="HELICASE WITH DEATH DOMAIN-RELATED"/>
    <property type="match status" value="1"/>
</dbReference>
<gene>
    <name evidence="2" type="ORF">OVA965_LOCUS24429</name>
    <name evidence="3" type="ORF">TMI583_LOCUS25149</name>
</gene>
<evidence type="ECO:0000313" key="2">
    <source>
        <dbReference type="EMBL" id="CAF1210620.1"/>
    </source>
</evidence>
<dbReference type="AlphaFoldDB" id="A0A8S2EL89"/>
<dbReference type="PANTHER" id="PTHR14074:SF36">
    <property type="entry name" value="RNA HELICASE"/>
    <property type="match status" value="1"/>
</dbReference>
<dbReference type="PROSITE" id="PS51194">
    <property type="entry name" value="HELICASE_CTER"/>
    <property type="match status" value="1"/>
</dbReference>
<comment type="caution">
    <text evidence="2">The sequence shown here is derived from an EMBL/GenBank/DDBJ whole genome shotgun (WGS) entry which is preliminary data.</text>
</comment>
<dbReference type="SMART" id="SM00490">
    <property type="entry name" value="HELICc"/>
    <property type="match status" value="1"/>
</dbReference>
<dbReference type="EMBL" id="CAJNOK010014723">
    <property type="protein sequence ID" value="CAF1210620.1"/>
    <property type="molecule type" value="Genomic_DNA"/>
</dbReference>
<evidence type="ECO:0000313" key="4">
    <source>
        <dbReference type="Proteomes" id="UP000677228"/>
    </source>
</evidence>
<dbReference type="InterPro" id="IPR027417">
    <property type="entry name" value="P-loop_NTPase"/>
</dbReference>
<evidence type="ECO:0000259" key="1">
    <source>
        <dbReference type="PROSITE" id="PS51194"/>
    </source>
</evidence>
<protein>
    <recommendedName>
        <fullName evidence="1">Helicase C-terminal domain-containing protein</fullName>
    </recommendedName>
</protein>
<dbReference type="GO" id="GO:0005737">
    <property type="term" value="C:cytoplasm"/>
    <property type="evidence" value="ECO:0007669"/>
    <property type="project" value="TreeGrafter"/>
</dbReference>
<name>A0A8S2EL89_9BILA</name>
<dbReference type="Proteomes" id="UP000677228">
    <property type="component" value="Unassembled WGS sequence"/>
</dbReference>
<dbReference type="InterPro" id="IPR001650">
    <property type="entry name" value="Helicase_C-like"/>
</dbReference>
<sequence>MLCDYLSNNERIKSRVTPTWIVGQTSSDYSKTIVEQEQALINFRDDQYNVLVATDIVQEGLDVAECSYVIRYEFVSDEIGTVQSRGRARAENSSYYLITSTDSVNHKREEANRKREIEMDDAIKIWEKTDHDEFKRQVENKTNELIHIWENEILAEHTLLSAQRENENVKGIICCKKCNYELGEIAWLKRRNTAYFITNENFFKKTIVSATPYTRVQEILFK</sequence>
<dbReference type="Proteomes" id="UP000682733">
    <property type="component" value="Unassembled WGS sequence"/>
</dbReference>
<evidence type="ECO:0000313" key="3">
    <source>
        <dbReference type="EMBL" id="CAF4019546.1"/>
    </source>
</evidence>
<dbReference type="SUPFAM" id="SSF52540">
    <property type="entry name" value="P-loop containing nucleoside triphosphate hydrolases"/>
    <property type="match status" value="1"/>
</dbReference>
<dbReference type="InterPro" id="IPR051363">
    <property type="entry name" value="RLR_Helicase"/>
</dbReference>
<accession>A0A8S2EL89</accession>
<reference evidence="2" key="1">
    <citation type="submission" date="2021-02" db="EMBL/GenBank/DDBJ databases">
        <authorList>
            <person name="Nowell W R."/>
        </authorList>
    </citation>
    <scope>NUCLEOTIDE SEQUENCE</scope>
</reference>
<feature type="non-terminal residue" evidence="2">
    <location>
        <position position="1"/>
    </location>
</feature>
<dbReference type="EMBL" id="CAJOBA010036257">
    <property type="protein sequence ID" value="CAF4019546.1"/>
    <property type="molecule type" value="Genomic_DNA"/>
</dbReference>